<name>A0A9R0RJ03_TRITD</name>
<protein>
    <recommendedName>
        <fullName evidence="2">UDENN domain-containing protein</fullName>
    </recommendedName>
</protein>
<dbReference type="InterPro" id="IPR005113">
    <property type="entry name" value="uDENN_dom"/>
</dbReference>
<dbReference type="Gene3D" id="3.40.50.11500">
    <property type="match status" value="1"/>
</dbReference>
<dbReference type="PROSITE" id="PS50211">
    <property type="entry name" value="DENN"/>
    <property type="match status" value="1"/>
</dbReference>
<evidence type="ECO:0000313" key="3">
    <source>
        <dbReference type="EMBL" id="VAH61117.1"/>
    </source>
</evidence>
<dbReference type="FunFam" id="3.40.50.11500:FF:000007">
    <property type="entry name" value="DENN domain and WD repeat-containing protein SCD1"/>
    <property type="match status" value="1"/>
</dbReference>
<dbReference type="PANTHER" id="PTHR12296">
    <property type="entry name" value="DENN DOMAIN-CONTAINING PROTEIN 4"/>
    <property type="match status" value="1"/>
</dbReference>
<dbReference type="Pfam" id="PF02141">
    <property type="entry name" value="DENN"/>
    <property type="match status" value="1"/>
</dbReference>
<dbReference type="Proteomes" id="UP000324705">
    <property type="component" value="Chromosome 3A"/>
</dbReference>
<reference evidence="3 4" key="1">
    <citation type="submission" date="2017-09" db="EMBL/GenBank/DDBJ databases">
        <authorList>
            <consortium name="International Durum Wheat Genome Sequencing Consortium (IDWGSC)"/>
            <person name="Milanesi L."/>
        </authorList>
    </citation>
    <scope>NUCLEOTIDE SEQUENCE [LARGE SCALE GENOMIC DNA]</scope>
    <source>
        <strain evidence="4">cv. Svevo</strain>
    </source>
</reference>
<feature type="region of interest" description="Disordered" evidence="1">
    <location>
        <begin position="525"/>
        <end position="547"/>
    </location>
</feature>
<evidence type="ECO:0000313" key="4">
    <source>
        <dbReference type="Proteomes" id="UP000324705"/>
    </source>
</evidence>
<organism evidence="3 4">
    <name type="scientific">Triticum turgidum subsp. durum</name>
    <name type="common">Durum wheat</name>
    <name type="synonym">Triticum durum</name>
    <dbReference type="NCBI Taxonomy" id="4567"/>
    <lineage>
        <taxon>Eukaryota</taxon>
        <taxon>Viridiplantae</taxon>
        <taxon>Streptophyta</taxon>
        <taxon>Embryophyta</taxon>
        <taxon>Tracheophyta</taxon>
        <taxon>Spermatophyta</taxon>
        <taxon>Magnoliopsida</taxon>
        <taxon>Liliopsida</taxon>
        <taxon>Poales</taxon>
        <taxon>Poaceae</taxon>
        <taxon>BOP clade</taxon>
        <taxon>Pooideae</taxon>
        <taxon>Triticodae</taxon>
        <taxon>Triticeae</taxon>
        <taxon>Triticinae</taxon>
        <taxon>Triticum</taxon>
    </lineage>
</organism>
<dbReference type="InterPro" id="IPR051696">
    <property type="entry name" value="DENN_Domain_GEFs"/>
</dbReference>
<feature type="domain" description="UDENN" evidence="2">
    <location>
        <begin position="22"/>
        <end position="447"/>
    </location>
</feature>
<accession>A0A9R0RJ03</accession>
<evidence type="ECO:0000256" key="1">
    <source>
        <dbReference type="SAM" id="MobiDB-lite"/>
    </source>
</evidence>
<dbReference type="SMART" id="SM00800">
    <property type="entry name" value="uDENN"/>
    <property type="match status" value="1"/>
</dbReference>
<dbReference type="InterPro" id="IPR043153">
    <property type="entry name" value="DENN_C"/>
</dbReference>
<evidence type="ECO:0000259" key="2">
    <source>
        <dbReference type="PROSITE" id="PS50211"/>
    </source>
</evidence>
<dbReference type="SMART" id="SM00801">
    <property type="entry name" value="dDENN"/>
    <property type="match status" value="1"/>
</dbReference>
<dbReference type="Pfam" id="PF03456">
    <property type="entry name" value="uDENN"/>
    <property type="match status" value="1"/>
</dbReference>
<dbReference type="Gramene" id="TRITD3Av1G128970.5">
    <property type="protein sequence ID" value="TRITD3Av1G128970.5"/>
    <property type="gene ID" value="TRITD3Av1G128970"/>
</dbReference>
<dbReference type="Gene3D" id="3.30.450.200">
    <property type="match status" value="1"/>
</dbReference>
<proteinExistence type="predicted"/>
<keyword evidence="4" id="KW-1185">Reference proteome</keyword>
<dbReference type="FunFam" id="3.30.450.200:FF:000006">
    <property type="entry name" value="DENN domain and WD repeat-containing protein SCD1"/>
    <property type="match status" value="1"/>
</dbReference>
<dbReference type="EMBL" id="LT934115">
    <property type="protein sequence ID" value="VAH61117.1"/>
    <property type="molecule type" value="Genomic_DNA"/>
</dbReference>
<gene>
    <name evidence="3" type="ORF">TRITD_3Av1G128970</name>
</gene>
<dbReference type="AlphaFoldDB" id="A0A9R0RJ03"/>
<dbReference type="GO" id="GO:0031410">
    <property type="term" value="C:cytoplasmic vesicle"/>
    <property type="evidence" value="ECO:0007669"/>
    <property type="project" value="TreeGrafter"/>
</dbReference>
<dbReference type="SMART" id="SM00799">
    <property type="entry name" value="DENN"/>
    <property type="match status" value="1"/>
</dbReference>
<dbReference type="InterPro" id="IPR001194">
    <property type="entry name" value="cDENN_dom"/>
</dbReference>
<dbReference type="InterPro" id="IPR037516">
    <property type="entry name" value="Tripartite_DENN"/>
</dbReference>
<dbReference type="PANTHER" id="PTHR12296:SF21">
    <property type="entry name" value="DENN DOMAIN-CONTAINING PROTEIN 3"/>
    <property type="match status" value="1"/>
</dbReference>
<sequence length="734" mass="82279">MASTSRIFEYFVVCGLGPEIRALDGLKGFHGAEEMYMPAFIDQFPHSGHALYPPPPPQLPTCVLPAGVRIYSSGLDANDVSTYPRSYPIVLTEGDGSKIYVSCIAFRDPICEDIIEAYQIPVNSFADKCICFVSHSPCFQVLRDALEEIFVLCFSPAGCSKPLWDIISHVVSNVPLPTPGKDRVLFAIDNCLLSAETPPKEWLPHADISFQPLVQCLDVDKLIQLFTAVLLERRILLRSNKYTLLTLVSEAICHLIYPIRWQHVYIPIIFSSGVDYIDAPTPYMMGLHSGVDTSTVTMDGVVVVDLEYNRITTTEDIPPIPESEHSFLRGEILKLLQPNVVAIDYMKINLGSMGDYSLRTAAKSWGQDHDFQLRLIFLRFFAQIMSGYRNFIDNALPTGFNAQAFLKKRSRATNQPVESMSMIMQFIETQGFLDYLERCNNAEEFSNNLLDKLQDATGRGQSPLAIFPSHVADPEIITIADSEIEGSEPGNRHCYKSFPANARTEEQEEKRKSILALVGGASKQVPSSPAVRISGGPKAESLSPRERAAERERMVLDIKVKLQGLWLRLLRLGATEDPLSSFEYGTILALIESDAEGIGGSGFVECIREHIHSGWQCRLTDEQFIAVKELLKTAITLASSRDDVSTIRDALEVSAEMYRKDPNNVQDYVQRHLLSLSVWEELHFWDGYFEYLMENCSNKSTNYVTLVTAQLIVMATHMVLSRLDWDYLISILGI</sequence>
<dbReference type="InterPro" id="IPR005112">
    <property type="entry name" value="dDENN_dom"/>
</dbReference>
<dbReference type="GO" id="GO:0032483">
    <property type="term" value="P:regulation of Rab protein signal transduction"/>
    <property type="evidence" value="ECO:0007669"/>
    <property type="project" value="TreeGrafter"/>
</dbReference>